<dbReference type="PANTHER" id="PTHR33408:SF4">
    <property type="entry name" value="TRANSPOSASE DDE DOMAIN-CONTAINING PROTEIN"/>
    <property type="match status" value="1"/>
</dbReference>
<dbReference type="OrthoDB" id="79059at2157"/>
<evidence type="ECO:0000256" key="1">
    <source>
        <dbReference type="SAM" id="Coils"/>
    </source>
</evidence>
<gene>
    <name evidence="4" type="ORF">MBFIL_08190</name>
</gene>
<evidence type="ECO:0000313" key="4">
    <source>
        <dbReference type="EMBL" id="KZX14674.1"/>
    </source>
</evidence>
<organism evidence="4 5">
    <name type="scientific">Methanobrevibacter filiformis</name>
    <dbReference type="NCBI Taxonomy" id="55758"/>
    <lineage>
        <taxon>Archaea</taxon>
        <taxon>Methanobacteriati</taxon>
        <taxon>Methanobacteriota</taxon>
        <taxon>Methanomada group</taxon>
        <taxon>Methanobacteria</taxon>
        <taxon>Methanobacteriales</taxon>
        <taxon>Methanobacteriaceae</taxon>
        <taxon>Methanobrevibacter</taxon>
    </lineage>
</organism>
<dbReference type="InterPro" id="IPR002559">
    <property type="entry name" value="Transposase_11"/>
</dbReference>
<feature type="domain" description="Transposase IS4-like" evidence="2">
    <location>
        <begin position="281"/>
        <end position="518"/>
    </location>
</feature>
<dbReference type="Proteomes" id="UP000077066">
    <property type="component" value="Unassembled WGS sequence"/>
</dbReference>
<protein>
    <submittedName>
        <fullName evidence="4">Uncharacterized protein</fullName>
    </submittedName>
</protein>
<dbReference type="RefSeq" id="WP_066971781.1">
    <property type="nucleotide sequence ID" value="NZ_LWMT01000132.1"/>
</dbReference>
<dbReference type="Pfam" id="PF01609">
    <property type="entry name" value="DDE_Tnp_1"/>
    <property type="match status" value="1"/>
</dbReference>
<sequence>MAVESIEDLGITIEKLKKFGRESRDFITILSSFDNKCVQDLINELNGEFKSEKGRKAISRLLLLGAITYGILVDEYRTDKIASLCKTDIILKTFLNGKTPSSTTLSRFLSNSNSITIKKIFLHTLLVLNDHHILKFLHIFIDGTDALIKGSKHYTITRDELKALKLMKKWNLLHDKSKNSIRRIKKELKIKEQEYKKDQDILESIQTIRKRIMLYNKNMSQRINEFEDRFKEIDNDYVSITFPEAVMMPTKKGNFDFAFNLQEIVTESKIIIGGLLLDKPNDNLVLKEVLDELRENFTLLLEMIKEYGERKNYKEIEQMLKKAIYILDSGYFSNENLETADKNDINALIMPKGISKQLNDIYRVNNGLKEAPCIEELEKISKKYFEKGNNKITCLNGEILPLKNIKEINSKYNRQHNSNPKYMERSYNYYCLSHSSCPFKEKCSCGDGVTPINYRITTLKHEMINKMTQKRYLTIYAERFQTEGVNGYLKRSNGVLMLLGSNKVAATNEINIRNAIYNTIRTRNLKDTIY</sequence>
<keyword evidence="1" id="KW-0175">Coiled coil</keyword>
<evidence type="ECO:0000313" key="5">
    <source>
        <dbReference type="Proteomes" id="UP000077066"/>
    </source>
</evidence>
<dbReference type="PANTHER" id="PTHR33408">
    <property type="entry name" value="TRANSPOSASE"/>
    <property type="match status" value="1"/>
</dbReference>
<accession>A0A166CMT3</accession>
<name>A0A166CMT3_9EURY</name>
<comment type="caution">
    <text evidence="4">The sequence shown here is derived from an EMBL/GenBank/DDBJ whole genome shotgun (WGS) entry which is preliminary data.</text>
</comment>
<dbReference type="EMBL" id="LWMT01000132">
    <property type="protein sequence ID" value="KZX14674.1"/>
    <property type="molecule type" value="Genomic_DNA"/>
</dbReference>
<proteinExistence type="predicted"/>
<dbReference type="Pfam" id="PF05598">
    <property type="entry name" value="DUF772"/>
    <property type="match status" value="1"/>
</dbReference>
<evidence type="ECO:0000259" key="2">
    <source>
        <dbReference type="Pfam" id="PF01609"/>
    </source>
</evidence>
<reference evidence="4 5" key="1">
    <citation type="submission" date="2016-04" db="EMBL/GenBank/DDBJ databases">
        <title>Genome sequence of Methanobrevibacter filiformis DSM 11501.</title>
        <authorList>
            <person name="Poehlein A."/>
            <person name="Seedorf H."/>
            <person name="Daniel R."/>
        </authorList>
    </citation>
    <scope>NUCLEOTIDE SEQUENCE [LARGE SCALE GENOMIC DNA]</scope>
    <source>
        <strain evidence="4 5">DSM 11501</strain>
    </source>
</reference>
<evidence type="ECO:0000259" key="3">
    <source>
        <dbReference type="Pfam" id="PF05598"/>
    </source>
</evidence>
<feature type="coiled-coil region" evidence="1">
    <location>
        <begin position="174"/>
        <end position="236"/>
    </location>
</feature>
<dbReference type="GO" id="GO:0006313">
    <property type="term" value="P:DNA transposition"/>
    <property type="evidence" value="ECO:0007669"/>
    <property type="project" value="InterPro"/>
</dbReference>
<feature type="domain" description="Transposase InsH N-terminal" evidence="3">
    <location>
        <begin position="40"/>
        <end position="110"/>
    </location>
</feature>
<dbReference type="PATRIC" id="fig|55758.3.peg.921"/>
<keyword evidence="5" id="KW-1185">Reference proteome</keyword>
<dbReference type="GO" id="GO:0003677">
    <property type="term" value="F:DNA binding"/>
    <property type="evidence" value="ECO:0007669"/>
    <property type="project" value="InterPro"/>
</dbReference>
<dbReference type="GO" id="GO:0004803">
    <property type="term" value="F:transposase activity"/>
    <property type="evidence" value="ECO:0007669"/>
    <property type="project" value="InterPro"/>
</dbReference>
<dbReference type="InterPro" id="IPR008490">
    <property type="entry name" value="Transposase_InsH_N"/>
</dbReference>
<dbReference type="AlphaFoldDB" id="A0A166CMT3"/>